<evidence type="ECO:0000256" key="5">
    <source>
        <dbReference type="ARBA" id="ARBA00022679"/>
    </source>
</evidence>
<accession>G3YEP9</accession>
<evidence type="ECO:0000256" key="3">
    <source>
        <dbReference type="ARBA" id="ARBA00007063"/>
    </source>
</evidence>
<comment type="caution">
    <text evidence="11">The sequence shown here is derived from an EMBL/GenBank/DDBJ whole genome shotgun (WGS) entry which is preliminary data.</text>
</comment>
<keyword evidence="6 10" id="KW-0812">Transmembrane</keyword>
<dbReference type="UniPathway" id="UPA00378"/>
<reference evidence="11 12" key="1">
    <citation type="journal article" date="2011" name="Genome Res.">
        <title>Comparative genomics of citric-acid-producing Aspergillus niger ATCC 1015 versus enzyme-producing CBS 513.88.</title>
        <authorList>
            <person name="Andersen M.R."/>
            <person name="Salazar M.P."/>
            <person name="Schaap P.J."/>
            <person name="van de Vondervoort P.J."/>
            <person name="Culley D."/>
            <person name="Thykaer J."/>
            <person name="Frisvad J.C."/>
            <person name="Nielsen K.F."/>
            <person name="Albang R."/>
            <person name="Albermann K."/>
            <person name="Berka R.M."/>
            <person name="Braus G.H."/>
            <person name="Braus-Stromeyer S.A."/>
            <person name="Corrochano L.M."/>
            <person name="Dai Z."/>
            <person name="van Dijck P.W."/>
            <person name="Hofmann G."/>
            <person name="Lasure L.L."/>
            <person name="Magnuson J.K."/>
            <person name="Menke H."/>
            <person name="Meijer M."/>
            <person name="Meijer S.L."/>
            <person name="Nielsen J.B."/>
            <person name="Nielsen M.L."/>
            <person name="van Ooyen A.J."/>
            <person name="Pel H.J."/>
            <person name="Poulsen L."/>
            <person name="Samson R.A."/>
            <person name="Stam H."/>
            <person name="Tsang A."/>
            <person name="van den Brink J.M."/>
            <person name="Atkins A."/>
            <person name="Aerts A."/>
            <person name="Shapiro H."/>
            <person name="Pangilinan J."/>
            <person name="Salamov A."/>
            <person name="Lou Y."/>
            <person name="Lindquist E."/>
            <person name="Lucas S."/>
            <person name="Grimwood J."/>
            <person name="Grigoriev I.V."/>
            <person name="Kubicek C.P."/>
            <person name="Martinez D."/>
            <person name="van Peij N.N."/>
            <person name="Roubos J.A."/>
            <person name="Nielsen J."/>
            <person name="Baker S.E."/>
        </authorList>
    </citation>
    <scope>NUCLEOTIDE SEQUENCE [LARGE SCALE GENOMIC DNA]</scope>
    <source>
        <strain evidence="12">ATCC 1015 / CBS 113.46 / FGSC A1144 / LSHB Ac4 / NCTC 3858a / NRRL 328 / USDA 3528.7</strain>
    </source>
</reference>
<dbReference type="Proteomes" id="UP000009038">
    <property type="component" value="Unassembled WGS sequence"/>
</dbReference>
<feature type="transmembrane region" description="Helical" evidence="10">
    <location>
        <begin position="272"/>
        <end position="296"/>
    </location>
</feature>
<comment type="subcellular location">
    <subcellularLocation>
        <location evidence="1 10">Endoplasmic reticulum membrane</location>
        <topology evidence="1 10">Multi-pass membrane protein</topology>
    </subcellularLocation>
</comment>
<dbReference type="AlphaFoldDB" id="G3YEP9"/>
<dbReference type="EMBL" id="ACJE01000021">
    <property type="protein sequence ID" value="EHA18236.1"/>
    <property type="molecule type" value="Genomic_DNA"/>
</dbReference>
<dbReference type="PANTHER" id="PTHR22760">
    <property type="entry name" value="GLYCOSYLTRANSFERASE"/>
    <property type="match status" value="1"/>
</dbReference>
<feature type="transmembrane region" description="Helical" evidence="10">
    <location>
        <begin position="117"/>
        <end position="136"/>
    </location>
</feature>
<sequence>RPPPPPFYLPLNIALYLCIIANVIAALYAPIQDCDEVFNFWEPTHYLNHGYGLQTWEYSPVYSIRSWLYVSTHAVVGKIGSFAFSSKSAEFYVIRCFLALVCAACETRLYSAICRTLSPRIGLLFLMVVAFTPGMFHASAAFLPSSFTMYMSMLGLTAFLDWRGGQKTAQGIMWFGLGAIVGWPFAGALMLPLLLEEVIISLLSSNMRGMFLSVVDGALRCLVILALEIAVDYAFLRKLVIVPWNIVAYNVFGGEGRGPDIFGVEPWTFYIWNLLLNFNIWFAFAMAAAPLLALQALFRPKATSVQTLLRTVTLITPFYMWFAIFIAQPHKEERFMFPAYPFLALNASIAFHMVLSFVGSSNPKVPAGSMLPKIKLAVIMSIILVALNAGLLRIVGMISAYNAPLKIFEPLEQPGVAQPGDTVCFGKEWYRFPSSFFLPKDMRAKFVRSEFRGLLPGEFPEAADLSALFEGTSQIPAGMNDRNEEDLGKYTDLSQCSFLVDSEFPSRTVTELEPDYIHQDTQWEQLACHRFLDAYQTGLLGRLIWTPDLPILPEPLRRKWGEYCLLRRRGDVTDASNVEWIPSDFKRPPASPYPDWDVHTTKPIPYRPFRYGPKYFVTMGLRSLKWDEWIELDNHYLKYHADKARRIAERGDKCCKTAPEAWDAAIELLEELTSYLPERYPTMFQKTPTGLTNLITHETFDITQRPLPEDPMTIAARLIQDDLAIMIERPDGEYYLLAGAVLLAGFWRLSDKYGMRLSEIHTSGSVPQYTEKLEKGMMNFFRRLKPEDPVVRNNYFIQVDDSLPWSHSIGSEDSEAVSWSTAQKNKAIENHWFRSERQSLRRLPKTGGVVFTIRTYFEPITGIVEEEYVPGRLASAVRSWGNDVAVYKGRERYGDVLLEFLDRKHQEQVDRGLRVELEDEV</sequence>
<evidence type="ECO:0000256" key="4">
    <source>
        <dbReference type="ARBA" id="ARBA00022676"/>
    </source>
</evidence>
<organism evidence="11 12">
    <name type="scientific">Aspergillus niger (strain ATCC 1015 / CBS 113.46 / FGSC A1144 / LSHB Ac4 / NCTC 3858a / NRRL 328 / USDA 3528.7)</name>
    <dbReference type="NCBI Taxonomy" id="380704"/>
    <lineage>
        <taxon>Eukaryota</taxon>
        <taxon>Fungi</taxon>
        <taxon>Dikarya</taxon>
        <taxon>Ascomycota</taxon>
        <taxon>Pezizomycotina</taxon>
        <taxon>Eurotiomycetes</taxon>
        <taxon>Eurotiomycetidae</taxon>
        <taxon>Eurotiales</taxon>
        <taxon>Aspergillaceae</taxon>
        <taxon>Aspergillus</taxon>
        <taxon>Aspergillus subgen. Circumdati</taxon>
    </lineage>
</organism>
<dbReference type="GO" id="GO:0000026">
    <property type="term" value="F:alpha-1,2-mannosyltransferase activity"/>
    <property type="evidence" value="ECO:0007669"/>
    <property type="project" value="TreeGrafter"/>
</dbReference>
<dbReference type="InterPro" id="IPR021848">
    <property type="entry name" value="HODM_asu-like"/>
</dbReference>
<dbReference type="PANTHER" id="PTHR22760:SF2">
    <property type="entry name" value="ALPHA-1,2-MANNOSYLTRANSFERASE ALG9"/>
    <property type="match status" value="1"/>
</dbReference>
<comment type="similarity">
    <text evidence="3 10">Belongs to the glycosyltransferase 22 family.</text>
</comment>
<dbReference type="EC" id="2.4.1.-" evidence="10"/>
<evidence type="ECO:0000313" key="12">
    <source>
        <dbReference type="Proteomes" id="UP000009038"/>
    </source>
</evidence>
<dbReference type="VEuPathDB" id="FungiDB:ASPNIDRAFT2_129462"/>
<evidence type="ECO:0000256" key="9">
    <source>
        <dbReference type="ARBA" id="ARBA00023136"/>
    </source>
</evidence>
<feature type="transmembrane region" description="Helical" evidence="10">
    <location>
        <begin position="207"/>
        <end position="227"/>
    </location>
</feature>
<feature type="transmembrane region" description="Helical" evidence="10">
    <location>
        <begin position="308"/>
        <end position="327"/>
    </location>
</feature>
<protein>
    <recommendedName>
        <fullName evidence="10">Mannosyltransferase</fullName>
        <ecNumber evidence="10">2.4.1.-</ecNumber>
    </recommendedName>
</protein>
<keyword evidence="7 10" id="KW-0256">Endoplasmic reticulum</keyword>
<keyword evidence="8 10" id="KW-1133">Transmembrane helix</keyword>
<evidence type="ECO:0000313" key="11">
    <source>
        <dbReference type="EMBL" id="EHA18236.1"/>
    </source>
</evidence>
<feature type="transmembrane region" description="Helical" evidence="10">
    <location>
        <begin position="172"/>
        <end position="195"/>
    </location>
</feature>
<evidence type="ECO:0000256" key="1">
    <source>
        <dbReference type="ARBA" id="ARBA00004477"/>
    </source>
</evidence>
<comment type="pathway">
    <text evidence="2">Protein modification; protein glycosylation.</text>
</comment>
<evidence type="ECO:0000256" key="8">
    <source>
        <dbReference type="ARBA" id="ARBA00022989"/>
    </source>
</evidence>
<keyword evidence="4 10" id="KW-0328">Glycosyltransferase</keyword>
<dbReference type="Pfam" id="PF11927">
    <property type="entry name" value="HODM_asu-like"/>
    <property type="match status" value="1"/>
</dbReference>
<dbReference type="HOGENOM" id="CLU_009373_0_0_1"/>
<dbReference type="Pfam" id="PF03901">
    <property type="entry name" value="Glyco_transf_22"/>
    <property type="match status" value="1"/>
</dbReference>
<dbReference type="OrthoDB" id="497541at2759"/>
<evidence type="ECO:0000256" key="10">
    <source>
        <dbReference type="RuleBase" id="RU363075"/>
    </source>
</evidence>
<feature type="transmembrane region" description="Helical" evidence="10">
    <location>
        <begin position="378"/>
        <end position="401"/>
    </location>
</feature>
<evidence type="ECO:0000256" key="6">
    <source>
        <dbReference type="ARBA" id="ARBA00022692"/>
    </source>
</evidence>
<evidence type="ECO:0000256" key="7">
    <source>
        <dbReference type="ARBA" id="ARBA00022824"/>
    </source>
</evidence>
<feature type="non-terminal residue" evidence="11">
    <location>
        <position position="921"/>
    </location>
</feature>
<dbReference type="GO" id="GO:0005789">
    <property type="term" value="C:endoplasmic reticulum membrane"/>
    <property type="evidence" value="ECO:0007669"/>
    <property type="project" value="UniProtKB-SubCell"/>
</dbReference>
<feature type="transmembrane region" description="Helical" evidence="10">
    <location>
        <begin position="92"/>
        <end position="110"/>
    </location>
</feature>
<feature type="transmembrane region" description="Helical" evidence="10">
    <location>
        <begin position="7"/>
        <end position="31"/>
    </location>
</feature>
<evidence type="ECO:0000256" key="2">
    <source>
        <dbReference type="ARBA" id="ARBA00004922"/>
    </source>
</evidence>
<name>G3YEP9_ASPNA</name>
<feature type="transmembrane region" description="Helical" evidence="10">
    <location>
        <begin position="339"/>
        <end position="358"/>
    </location>
</feature>
<feature type="non-terminal residue" evidence="11">
    <location>
        <position position="1"/>
    </location>
</feature>
<gene>
    <name evidence="11" type="ORF">ASPNIDRAFT_129462</name>
</gene>
<dbReference type="GO" id="GO:0006487">
    <property type="term" value="P:protein N-linked glycosylation"/>
    <property type="evidence" value="ECO:0007669"/>
    <property type="project" value="TreeGrafter"/>
</dbReference>
<dbReference type="InterPro" id="IPR005599">
    <property type="entry name" value="GPI_mannosylTrfase"/>
</dbReference>
<keyword evidence="5" id="KW-0808">Transferase</keyword>
<proteinExistence type="inferred from homology"/>
<dbReference type="STRING" id="380704.G3YEP9"/>
<keyword evidence="9 10" id="KW-0472">Membrane</keyword>